<gene>
    <name evidence="3" type="ORF">ACFSYS_01795</name>
</gene>
<organism evidence="3 4">
    <name type="scientific">Christiangramia antarctica</name>
    <dbReference type="NCBI Taxonomy" id="2058158"/>
    <lineage>
        <taxon>Bacteria</taxon>
        <taxon>Pseudomonadati</taxon>
        <taxon>Bacteroidota</taxon>
        <taxon>Flavobacteriia</taxon>
        <taxon>Flavobacteriales</taxon>
        <taxon>Flavobacteriaceae</taxon>
        <taxon>Christiangramia</taxon>
    </lineage>
</organism>
<keyword evidence="2" id="KW-0472">Membrane</keyword>
<dbReference type="Proteomes" id="UP001597438">
    <property type="component" value="Unassembled WGS sequence"/>
</dbReference>
<keyword evidence="4" id="KW-1185">Reference proteome</keyword>
<evidence type="ECO:0000256" key="2">
    <source>
        <dbReference type="SAM" id="Phobius"/>
    </source>
</evidence>
<name>A0ABW5WZR4_9FLAO</name>
<feature type="transmembrane region" description="Helical" evidence="2">
    <location>
        <begin position="47"/>
        <end position="67"/>
    </location>
</feature>
<keyword evidence="2" id="KW-1133">Transmembrane helix</keyword>
<dbReference type="EMBL" id="JBHUOJ010000004">
    <property type="protein sequence ID" value="MFD2832002.1"/>
    <property type="molecule type" value="Genomic_DNA"/>
</dbReference>
<evidence type="ECO:0008006" key="5">
    <source>
        <dbReference type="Google" id="ProtNLM"/>
    </source>
</evidence>
<keyword evidence="2" id="KW-0812">Transmembrane</keyword>
<evidence type="ECO:0000313" key="4">
    <source>
        <dbReference type="Proteomes" id="UP001597438"/>
    </source>
</evidence>
<feature type="compositionally biased region" description="Polar residues" evidence="1">
    <location>
        <begin position="137"/>
        <end position="149"/>
    </location>
</feature>
<reference evidence="4" key="1">
    <citation type="journal article" date="2019" name="Int. J. Syst. Evol. Microbiol.">
        <title>The Global Catalogue of Microorganisms (GCM) 10K type strain sequencing project: providing services to taxonomists for standard genome sequencing and annotation.</title>
        <authorList>
            <consortium name="The Broad Institute Genomics Platform"/>
            <consortium name="The Broad Institute Genome Sequencing Center for Infectious Disease"/>
            <person name="Wu L."/>
            <person name="Ma J."/>
        </authorList>
    </citation>
    <scope>NUCLEOTIDE SEQUENCE [LARGE SCALE GENOMIC DNA]</scope>
    <source>
        <strain evidence="4">KCTC 52925</strain>
    </source>
</reference>
<feature type="compositionally biased region" description="Polar residues" evidence="1">
    <location>
        <begin position="117"/>
        <end position="126"/>
    </location>
</feature>
<accession>A0ABW5WZR4</accession>
<feature type="region of interest" description="Disordered" evidence="1">
    <location>
        <begin position="112"/>
        <end position="209"/>
    </location>
</feature>
<sequence>MKEKKHIDRIFQEKFKDFEQEPPYEIWQNIALALEKKKRRRALIIPLWAKIGSVAAVLALIVAGLMFKSETDMDSIQNPVVEENIQEDIEQNNETPLLSTEEEKIADINKEGEEENASGQEGTNKSEAPGNFKEQKASSVSGTKYATNDYSKEESPNSAISTKANVKVTKDPENDQSEIRIADHDRTTSEEKTGQIKNSEEAISETSKTEAALVEVDAEKEKNEEILSPSKEDSNILIAELEKNSEKEIETPETDTKRFSLSTFAAPLFYKNVGGGNEISSEFDGNTTRSDVTVSYGVKLAYELNKKLKIRTGISKIEVNNTTRDIGFSPMVLAQNVDNISGNPNMFALSNSSPNADSGDPLNGPMPDYSENGFSTAFFIPGEINQQFGFIEIPVELEYALIDKKFGLNLIGGGSSLFLDKNSLEIVSGTNVSDLGKATNIKNTSFSANLGLGLDYDLNETFGLSLEPIIKYQLNTFDNVNNVSPLNFGIYTGLKIRF</sequence>
<dbReference type="RefSeq" id="WP_251739600.1">
    <property type="nucleotide sequence ID" value="NZ_JBHUOJ010000004.1"/>
</dbReference>
<evidence type="ECO:0000256" key="1">
    <source>
        <dbReference type="SAM" id="MobiDB-lite"/>
    </source>
</evidence>
<evidence type="ECO:0000313" key="3">
    <source>
        <dbReference type="EMBL" id="MFD2832002.1"/>
    </source>
</evidence>
<feature type="compositionally biased region" description="Basic and acidic residues" evidence="1">
    <location>
        <begin position="168"/>
        <end position="200"/>
    </location>
</feature>
<proteinExistence type="predicted"/>
<protein>
    <recommendedName>
        <fullName evidence="5">Outer membrane protein beta-barrel domain-containing protein</fullName>
    </recommendedName>
</protein>
<comment type="caution">
    <text evidence="3">The sequence shown here is derived from an EMBL/GenBank/DDBJ whole genome shotgun (WGS) entry which is preliminary data.</text>
</comment>